<feature type="compositionally biased region" description="Polar residues" evidence="1">
    <location>
        <begin position="174"/>
        <end position="189"/>
    </location>
</feature>
<sequence>KSLGVGVSLCIPPFCAGASSISGNVGKTDIDSEYASVTEQSGIKAGDDGFQINVGGNTDLVGGVIASSDKAVEEGNNRLVTASLTSRDIKNKAEYDASTVSLGGGYNEVGKDQQGQVQSGGGQTPGTDLAKNENKIGATMPIAISASDSASSVTRSGISGGALVISDEAEQQKRTGQSAEQTVASLNRDVSSDRDGSNALKPIFDEDEIRAGFEIVSAFSNEASTFLANKAREADSKREQAKALQEKADTTNGLSDAERMQLQFGAKQLAAEANAISENWGAGGTYRQITTALIGAAGGNISAGNAAFVQGLVVNYVQQRGAGLIGDLVADGELTEGSPLHAALHGIVACAGAAASSQSCGSGAAGAATSSLLTGLFSESSPDESEEQREAKRNLIVSLVTGLAASSASIDPTTATTAAGAAVDNNWLATQQIVQMKKEYEEAQGLAAKLQVAGKWAYISGKQDVLTQVGIGKGLAESGWNDIEGLAQFAMNPLDGLKGLGELINNPEARAQFGDSVINELNGKIATIKTALEHGGDENAEALGKAIGEIAWQVGGIVTGVGGLAKGGVALAKVGIKVGAQQLDKMAEVARIEQLAAKNAKNPNPMSPMTDSETTIIPDRKVLEGKPNPPDKVSQGVEGSSGAEATGEVATTVPHTPLAGPTGNWKNYTHAEAVIQTQASGRLVNAEKAVIDPNKVTSYALNTTHPVGGNKAKVFESALGYNQTNAASLIAKVQEGAKLYPAKLGASDKFGQRITIDMPITGPNGNTATVRTGWIYDPGSATPRMTTLYVK</sequence>
<evidence type="ECO:0000256" key="1">
    <source>
        <dbReference type="SAM" id="MobiDB-lite"/>
    </source>
</evidence>
<feature type="region of interest" description="Disordered" evidence="1">
    <location>
        <begin position="619"/>
        <end position="664"/>
    </location>
</feature>
<feature type="domain" description="DUF6883" evidence="2">
    <location>
        <begin position="682"/>
        <end position="791"/>
    </location>
</feature>
<feature type="non-terminal residue" evidence="3">
    <location>
        <position position="1"/>
    </location>
</feature>
<evidence type="ECO:0000259" key="2">
    <source>
        <dbReference type="Pfam" id="PF21814"/>
    </source>
</evidence>
<dbReference type="InterPro" id="IPR049250">
    <property type="entry name" value="DUF6883"/>
</dbReference>
<proteinExistence type="predicted"/>
<dbReference type="RefSeq" id="WP_244168419.1">
    <property type="nucleotide sequence ID" value="NZ_FOFP01000042.1"/>
</dbReference>
<dbReference type="Pfam" id="PF21814">
    <property type="entry name" value="DUF6883"/>
    <property type="match status" value="1"/>
</dbReference>
<dbReference type="EMBL" id="FOFP01000042">
    <property type="protein sequence ID" value="SER49811.1"/>
    <property type="molecule type" value="Genomic_DNA"/>
</dbReference>
<organism evidence="3 4">
    <name type="scientific">Pseudomonas cuatrocienegasensis</name>
    <dbReference type="NCBI Taxonomy" id="543360"/>
    <lineage>
        <taxon>Bacteria</taxon>
        <taxon>Pseudomonadati</taxon>
        <taxon>Pseudomonadota</taxon>
        <taxon>Gammaproteobacteria</taxon>
        <taxon>Pseudomonadales</taxon>
        <taxon>Pseudomonadaceae</taxon>
        <taxon>Pseudomonas</taxon>
    </lineage>
</organism>
<evidence type="ECO:0000313" key="4">
    <source>
        <dbReference type="Proteomes" id="UP000198512"/>
    </source>
</evidence>
<accession>A0ABY1BS03</accession>
<feature type="region of interest" description="Disordered" evidence="1">
    <location>
        <begin position="169"/>
        <end position="199"/>
    </location>
</feature>
<keyword evidence="4" id="KW-1185">Reference proteome</keyword>
<dbReference type="Proteomes" id="UP000198512">
    <property type="component" value="Unassembled WGS sequence"/>
</dbReference>
<feature type="region of interest" description="Disordered" evidence="1">
    <location>
        <begin position="104"/>
        <end position="132"/>
    </location>
</feature>
<protein>
    <submittedName>
        <fullName evidence="3">Filamentous hemagglutinin</fullName>
    </submittedName>
</protein>
<gene>
    <name evidence="3" type="ORF">SAMN05216600_1421</name>
</gene>
<reference evidence="3 4" key="1">
    <citation type="submission" date="2016-10" db="EMBL/GenBank/DDBJ databases">
        <authorList>
            <person name="Varghese N."/>
            <person name="Submissions S."/>
        </authorList>
    </citation>
    <scope>NUCLEOTIDE SEQUENCE [LARGE SCALE GENOMIC DNA]</scope>
    <source>
        <strain evidence="3 4">CIP 109853</strain>
    </source>
</reference>
<comment type="caution">
    <text evidence="3">The sequence shown here is derived from an EMBL/GenBank/DDBJ whole genome shotgun (WGS) entry which is preliminary data.</text>
</comment>
<evidence type="ECO:0000313" key="3">
    <source>
        <dbReference type="EMBL" id="SER49811.1"/>
    </source>
</evidence>
<name>A0ABY1BS03_9PSED</name>